<sequence length="281" mass="28975">MTLAFKSILVGLVPALDGVGAAGPAVRFGAGFAARQQAKLTIHVFVPQLVVPYTVIGDVATSLVGDENRRRREVAAAVGASARQVAGEAGVDAAIDAPDRVFDGLVEHFGRLARVRDVAIFDAGDGVLGSNRHLIEETLFNGGRPIIVVPKEGGNPAPQRVSIAWDGSARSARAVADALPLLKGAQSVSVVVVGGEKDLSKAASGADLLGNLSLHGVAAELVLLEAEGGDVAATLREHVRTAGSELIVMGAFVHSRFRQAVLGGVTNSLLETSPVPLFQSY</sequence>
<dbReference type="InterPro" id="IPR006016">
    <property type="entry name" value="UspA"/>
</dbReference>
<protein>
    <submittedName>
        <fullName evidence="2">Universal stress protein family protein</fullName>
    </submittedName>
</protein>
<accession>A0A4R7C0C4</accession>
<dbReference type="Gene3D" id="3.40.50.12370">
    <property type="match status" value="1"/>
</dbReference>
<reference evidence="2 3" key="1">
    <citation type="submission" date="2019-03" db="EMBL/GenBank/DDBJ databases">
        <title>Genomic Encyclopedia of Type Strains, Phase IV (KMG-IV): sequencing the most valuable type-strain genomes for metagenomic binning, comparative biology and taxonomic classification.</title>
        <authorList>
            <person name="Goeker M."/>
        </authorList>
    </citation>
    <scope>NUCLEOTIDE SEQUENCE [LARGE SCALE GENOMIC DNA]</scope>
    <source>
        <strain evidence="2 3">DSM 25903</strain>
    </source>
</reference>
<organism evidence="2 3">
    <name type="scientific">Enterovirga rhinocerotis</name>
    <dbReference type="NCBI Taxonomy" id="1339210"/>
    <lineage>
        <taxon>Bacteria</taxon>
        <taxon>Pseudomonadati</taxon>
        <taxon>Pseudomonadota</taxon>
        <taxon>Alphaproteobacteria</taxon>
        <taxon>Hyphomicrobiales</taxon>
        <taxon>Methylobacteriaceae</taxon>
        <taxon>Enterovirga</taxon>
    </lineage>
</organism>
<gene>
    <name evidence="2" type="ORF">EV668_2763</name>
</gene>
<feature type="domain" description="UspA" evidence="1">
    <location>
        <begin position="160"/>
        <end position="277"/>
    </location>
</feature>
<comment type="caution">
    <text evidence="2">The sequence shown here is derived from an EMBL/GenBank/DDBJ whole genome shotgun (WGS) entry which is preliminary data.</text>
</comment>
<evidence type="ECO:0000313" key="2">
    <source>
        <dbReference type="EMBL" id="TDR89927.1"/>
    </source>
</evidence>
<dbReference type="CDD" id="cd00293">
    <property type="entry name" value="USP-like"/>
    <property type="match status" value="1"/>
</dbReference>
<dbReference type="RefSeq" id="WP_166652462.1">
    <property type="nucleotide sequence ID" value="NZ_SNZR01000013.1"/>
</dbReference>
<dbReference type="Proteomes" id="UP000295122">
    <property type="component" value="Unassembled WGS sequence"/>
</dbReference>
<keyword evidence="3" id="KW-1185">Reference proteome</keyword>
<proteinExistence type="predicted"/>
<dbReference type="AlphaFoldDB" id="A0A4R7C0C4"/>
<dbReference type="EMBL" id="SNZR01000013">
    <property type="protein sequence ID" value="TDR89927.1"/>
    <property type="molecule type" value="Genomic_DNA"/>
</dbReference>
<evidence type="ECO:0000313" key="3">
    <source>
        <dbReference type="Proteomes" id="UP000295122"/>
    </source>
</evidence>
<dbReference type="Pfam" id="PF00582">
    <property type="entry name" value="Usp"/>
    <property type="match status" value="1"/>
</dbReference>
<name>A0A4R7C0C4_9HYPH</name>
<dbReference type="SUPFAM" id="SSF52402">
    <property type="entry name" value="Adenine nucleotide alpha hydrolases-like"/>
    <property type="match status" value="1"/>
</dbReference>
<evidence type="ECO:0000259" key="1">
    <source>
        <dbReference type="Pfam" id="PF00582"/>
    </source>
</evidence>